<proteinExistence type="predicted"/>
<accession>A0A1R3S2Q6</accession>
<dbReference type="Proteomes" id="UP000188318">
    <property type="component" value="Unassembled WGS sequence"/>
</dbReference>
<sequence>MDRESYSLKLGRQGLGLIQSDQPGNIIDLGCSCLAYAIHPESPVRRSHPNKVARFACGLFGGM</sequence>
<keyword evidence="2" id="KW-1185">Reference proteome</keyword>
<reference evidence="2" key="1">
    <citation type="journal article" date="2017" name="Genome Biol.">
        <title>Comparative genomics reveals high biological diversity and specific adaptations in the industrially and medically important fungal genus Aspergillus.</title>
        <authorList>
            <person name="de Vries R.P."/>
            <person name="Riley R."/>
            <person name="Wiebenga A."/>
            <person name="Aguilar-Osorio G."/>
            <person name="Amillis S."/>
            <person name="Uchima C.A."/>
            <person name="Anderluh G."/>
            <person name="Asadollahi M."/>
            <person name="Askin M."/>
            <person name="Barry K."/>
            <person name="Battaglia E."/>
            <person name="Bayram O."/>
            <person name="Benocci T."/>
            <person name="Braus-Stromeyer S.A."/>
            <person name="Caldana C."/>
            <person name="Canovas D."/>
            <person name="Cerqueira G.C."/>
            <person name="Chen F."/>
            <person name="Chen W."/>
            <person name="Choi C."/>
            <person name="Clum A."/>
            <person name="Dos Santos R.A."/>
            <person name="Damasio A.R."/>
            <person name="Diallinas G."/>
            <person name="Emri T."/>
            <person name="Fekete E."/>
            <person name="Flipphi M."/>
            <person name="Freyberg S."/>
            <person name="Gallo A."/>
            <person name="Gournas C."/>
            <person name="Habgood R."/>
            <person name="Hainaut M."/>
            <person name="Harispe M.L."/>
            <person name="Henrissat B."/>
            <person name="Hilden K.S."/>
            <person name="Hope R."/>
            <person name="Hossain A."/>
            <person name="Karabika E."/>
            <person name="Karaffa L."/>
            <person name="Karanyi Z."/>
            <person name="Krasevec N."/>
            <person name="Kuo A."/>
            <person name="Kusch H."/>
            <person name="LaButti K."/>
            <person name="Lagendijk E.L."/>
            <person name="Lapidus A."/>
            <person name="Levasseur A."/>
            <person name="Lindquist E."/>
            <person name="Lipzen A."/>
            <person name="Logrieco A.F."/>
            <person name="MacCabe A."/>
            <person name="Maekelae M.R."/>
            <person name="Malavazi I."/>
            <person name="Melin P."/>
            <person name="Meyer V."/>
            <person name="Mielnichuk N."/>
            <person name="Miskei M."/>
            <person name="Molnar A.P."/>
            <person name="Mule G."/>
            <person name="Ngan C.Y."/>
            <person name="Orejas M."/>
            <person name="Orosz E."/>
            <person name="Ouedraogo J.P."/>
            <person name="Overkamp K.M."/>
            <person name="Park H.-S."/>
            <person name="Perrone G."/>
            <person name="Piumi F."/>
            <person name="Punt P.J."/>
            <person name="Ram A.F."/>
            <person name="Ramon A."/>
            <person name="Rauscher S."/>
            <person name="Record E."/>
            <person name="Riano-Pachon D.M."/>
            <person name="Robert V."/>
            <person name="Roehrig J."/>
            <person name="Ruller R."/>
            <person name="Salamov A."/>
            <person name="Salih N.S."/>
            <person name="Samson R.A."/>
            <person name="Sandor E."/>
            <person name="Sanguinetti M."/>
            <person name="Schuetze T."/>
            <person name="Sepcic K."/>
            <person name="Shelest E."/>
            <person name="Sherlock G."/>
            <person name="Sophianopoulou V."/>
            <person name="Squina F.M."/>
            <person name="Sun H."/>
            <person name="Susca A."/>
            <person name="Todd R.B."/>
            <person name="Tsang A."/>
            <person name="Unkles S.E."/>
            <person name="van de Wiele N."/>
            <person name="van Rossen-Uffink D."/>
            <person name="Oliveira J.V."/>
            <person name="Vesth T.C."/>
            <person name="Visser J."/>
            <person name="Yu J.-H."/>
            <person name="Zhou M."/>
            <person name="Andersen M.R."/>
            <person name="Archer D.B."/>
            <person name="Baker S.E."/>
            <person name="Benoit I."/>
            <person name="Brakhage A.A."/>
            <person name="Braus G.H."/>
            <person name="Fischer R."/>
            <person name="Frisvad J.C."/>
            <person name="Goldman G.H."/>
            <person name="Houbraken J."/>
            <person name="Oakley B."/>
            <person name="Pocsi I."/>
            <person name="Scazzocchio C."/>
            <person name="Seiboth B."/>
            <person name="vanKuyk P.A."/>
            <person name="Wortman J."/>
            <person name="Dyer P.S."/>
            <person name="Grigoriev I.V."/>
        </authorList>
    </citation>
    <scope>NUCLEOTIDE SEQUENCE [LARGE SCALE GENOMIC DNA]</scope>
    <source>
        <strain evidence="2">ITEM 5010</strain>
    </source>
</reference>
<organism evidence="1 2">
    <name type="scientific">Aspergillus carbonarius (strain ITEM 5010)</name>
    <dbReference type="NCBI Taxonomy" id="602072"/>
    <lineage>
        <taxon>Eukaryota</taxon>
        <taxon>Fungi</taxon>
        <taxon>Dikarya</taxon>
        <taxon>Ascomycota</taxon>
        <taxon>Pezizomycotina</taxon>
        <taxon>Eurotiomycetes</taxon>
        <taxon>Eurotiomycetidae</taxon>
        <taxon>Eurotiales</taxon>
        <taxon>Aspergillaceae</taxon>
        <taxon>Aspergillus</taxon>
        <taxon>Aspergillus subgen. Circumdati</taxon>
    </lineage>
</organism>
<dbReference type="AlphaFoldDB" id="A0A1R3S2Q6"/>
<dbReference type="VEuPathDB" id="FungiDB:ASPCADRAFT_202858"/>
<protein>
    <submittedName>
        <fullName evidence="1">Uncharacterized protein</fullName>
    </submittedName>
</protein>
<name>A0A1R3S2Q6_ASPC5</name>
<evidence type="ECO:0000313" key="1">
    <source>
        <dbReference type="EMBL" id="OOG01003.1"/>
    </source>
</evidence>
<evidence type="ECO:0000313" key="2">
    <source>
        <dbReference type="Proteomes" id="UP000188318"/>
    </source>
</evidence>
<gene>
    <name evidence="1" type="ORF">ASPCADRAFT_202858</name>
</gene>
<dbReference type="EMBL" id="KV907493">
    <property type="protein sequence ID" value="OOG01003.1"/>
    <property type="molecule type" value="Genomic_DNA"/>
</dbReference>